<dbReference type="PROSITE" id="PS51677">
    <property type="entry name" value="NODB"/>
    <property type="match status" value="1"/>
</dbReference>
<keyword evidence="2 7" id="KW-0147">Chitin-binding</keyword>
<comment type="caution">
    <text evidence="11">The sequence shown here is derived from an EMBL/GenBank/DDBJ whole genome shotgun (WGS) entry which is preliminary data.</text>
</comment>
<feature type="disulfide bond" evidence="7">
    <location>
        <begin position="117"/>
        <end position="131"/>
    </location>
</feature>
<keyword evidence="5" id="KW-0378">Hydrolase</keyword>
<evidence type="ECO:0000313" key="11">
    <source>
        <dbReference type="EMBL" id="KAK9760679.1"/>
    </source>
</evidence>
<gene>
    <name evidence="11" type="ORF">K7432_015050</name>
</gene>
<evidence type="ECO:0000313" key="12">
    <source>
        <dbReference type="Proteomes" id="UP001479436"/>
    </source>
</evidence>
<evidence type="ECO:0000256" key="8">
    <source>
        <dbReference type="SAM" id="MobiDB-lite"/>
    </source>
</evidence>
<keyword evidence="4" id="KW-0732">Signal</keyword>
<dbReference type="Gene3D" id="3.20.20.370">
    <property type="entry name" value="Glycoside hydrolase/deacetylase"/>
    <property type="match status" value="1"/>
</dbReference>
<comment type="caution">
    <text evidence="7">Lacks conserved residue(s) required for the propagation of feature annotation.</text>
</comment>
<dbReference type="InterPro" id="IPR036861">
    <property type="entry name" value="Endochitinase-like_sf"/>
</dbReference>
<dbReference type="PANTHER" id="PTHR46471">
    <property type="entry name" value="CHITIN DEACETYLASE"/>
    <property type="match status" value="1"/>
</dbReference>
<dbReference type="CDD" id="cd11618">
    <property type="entry name" value="ChtBD1_1"/>
    <property type="match status" value="1"/>
</dbReference>
<name>A0ABR2WGU1_9FUNG</name>
<dbReference type="InterPro" id="IPR002509">
    <property type="entry name" value="NODB_dom"/>
</dbReference>
<dbReference type="PANTHER" id="PTHR46471:SF2">
    <property type="entry name" value="CHITIN DEACETYLASE-RELATED"/>
    <property type="match status" value="1"/>
</dbReference>
<dbReference type="Pfam" id="PF01522">
    <property type="entry name" value="Polysacc_deac_1"/>
    <property type="match status" value="1"/>
</dbReference>
<protein>
    <recommendedName>
        <fullName evidence="13">Glycoside hydrolase/deacetylase</fullName>
    </recommendedName>
</protein>
<feature type="disulfide bond" evidence="7">
    <location>
        <begin position="112"/>
        <end position="124"/>
    </location>
</feature>
<reference evidence="11 12" key="1">
    <citation type="submission" date="2023-04" db="EMBL/GenBank/DDBJ databases">
        <title>Genome of Basidiobolus ranarum AG-B5.</title>
        <authorList>
            <person name="Stajich J.E."/>
            <person name="Carter-House D."/>
            <person name="Gryganskyi A."/>
        </authorList>
    </citation>
    <scope>NUCLEOTIDE SEQUENCE [LARGE SCALE GENOMIC DNA]</scope>
    <source>
        <strain evidence="11 12">AG-B5</strain>
    </source>
</reference>
<dbReference type="SUPFAM" id="SSF57016">
    <property type="entry name" value="Plant lectins/antimicrobial peptides"/>
    <property type="match status" value="1"/>
</dbReference>
<dbReference type="SMART" id="SM00270">
    <property type="entry name" value="ChtBD1"/>
    <property type="match status" value="1"/>
</dbReference>
<dbReference type="Gene3D" id="3.30.60.10">
    <property type="entry name" value="Endochitinase-like"/>
    <property type="match status" value="1"/>
</dbReference>
<dbReference type="EMBL" id="JASJQH010001901">
    <property type="protein sequence ID" value="KAK9760679.1"/>
    <property type="molecule type" value="Genomic_DNA"/>
</dbReference>
<keyword evidence="7" id="KW-1015">Disulfide bond</keyword>
<dbReference type="CDD" id="cd10951">
    <property type="entry name" value="CE4_ClCDA_like"/>
    <property type="match status" value="1"/>
</dbReference>
<dbReference type="InterPro" id="IPR001002">
    <property type="entry name" value="Chitin-bd_1"/>
</dbReference>
<organism evidence="11 12">
    <name type="scientific">Basidiobolus ranarum</name>
    <dbReference type="NCBI Taxonomy" id="34480"/>
    <lineage>
        <taxon>Eukaryota</taxon>
        <taxon>Fungi</taxon>
        <taxon>Fungi incertae sedis</taxon>
        <taxon>Zoopagomycota</taxon>
        <taxon>Entomophthoromycotina</taxon>
        <taxon>Basidiobolomycetes</taxon>
        <taxon>Basidiobolales</taxon>
        <taxon>Basidiobolaceae</taxon>
        <taxon>Basidiobolus</taxon>
    </lineage>
</organism>
<evidence type="ECO:0000256" key="6">
    <source>
        <dbReference type="ARBA" id="ARBA00023277"/>
    </source>
</evidence>
<feature type="domain" description="Chitin-binding type-1" evidence="9">
    <location>
        <begin position="102"/>
        <end position="144"/>
    </location>
</feature>
<feature type="region of interest" description="Disordered" evidence="8">
    <location>
        <begin position="66"/>
        <end position="90"/>
    </location>
</feature>
<evidence type="ECO:0000256" key="1">
    <source>
        <dbReference type="ARBA" id="ARBA00001941"/>
    </source>
</evidence>
<dbReference type="InterPro" id="IPR011330">
    <property type="entry name" value="Glyco_hydro/deAcase_b/a-brl"/>
</dbReference>
<evidence type="ECO:0000256" key="3">
    <source>
        <dbReference type="ARBA" id="ARBA00022723"/>
    </source>
</evidence>
<dbReference type="Proteomes" id="UP001479436">
    <property type="component" value="Unassembled WGS sequence"/>
</dbReference>
<keyword evidence="12" id="KW-1185">Reference proteome</keyword>
<keyword evidence="6" id="KW-0119">Carbohydrate metabolism</keyword>
<evidence type="ECO:0008006" key="13">
    <source>
        <dbReference type="Google" id="ProtNLM"/>
    </source>
</evidence>
<comment type="cofactor">
    <cofactor evidence="1">
        <name>Co(2+)</name>
        <dbReference type="ChEBI" id="CHEBI:48828"/>
    </cofactor>
</comment>
<evidence type="ECO:0000256" key="7">
    <source>
        <dbReference type="PROSITE-ProRule" id="PRU00261"/>
    </source>
</evidence>
<sequence>MDQGNLVFFLAYQLNLAYANQLRLRPALKALVLPNQLRLRHPKFPQLFTSPRSTVISSSSQTSYATTTTTTSYDPTASSQDSSTTRTTTQPTSTPIVLKYLDEQCGSKYGSCAPGLCCGSSGFCGYTSGHCSAGCQKDFGICDDKIEAEVITRCTAPGTFAVTYDDGPSVLTSGLLDYLDEVNVKATFFINGNNRKNGDTGNPMLTIYELADVVKRAYTSGHQICSHTWAHTDIITVSEQEVVYEMTRLNYAFSKILGKVPTCMRPPYGDTDGPSLKILHKMGYAVVNWNMDPVDWNPENSIDEMYQEYVDQTGATDPHVGRYIALNHDVWNTTADFRTENYPKTIPLARRSIEYLLGRGWRLVNLAECLKKPPMYREANPSDNKCGTKACV</sequence>
<evidence type="ECO:0000259" key="9">
    <source>
        <dbReference type="PROSITE" id="PS50941"/>
    </source>
</evidence>
<evidence type="ECO:0000259" key="10">
    <source>
        <dbReference type="PROSITE" id="PS51677"/>
    </source>
</evidence>
<evidence type="ECO:0000256" key="4">
    <source>
        <dbReference type="ARBA" id="ARBA00022729"/>
    </source>
</evidence>
<evidence type="ECO:0000256" key="5">
    <source>
        <dbReference type="ARBA" id="ARBA00022801"/>
    </source>
</evidence>
<proteinExistence type="predicted"/>
<dbReference type="PROSITE" id="PS50941">
    <property type="entry name" value="CHIT_BIND_I_2"/>
    <property type="match status" value="1"/>
</dbReference>
<feature type="domain" description="NodB homology" evidence="10">
    <location>
        <begin position="158"/>
        <end position="364"/>
    </location>
</feature>
<evidence type="ECO:0000256" key="2">
    <source>
        <dbReference type="ARBA" id="ARBA00022669"/>
    </source>
</evidence>
<accession>A0ABR2WGU1</accession>
<dbReference type="SUPFAM" id="SSF88713">
    <property type="entry name" value="Glycoside hydrolase/deacetylase"/>
    <property type="match status" value="1"/>
</dbReference>
<keyword evidence="3" id="KW-0479">Metal-binding</keyword>